<dbReference type="RefSeq" id="XP_029220227.1">
    <property type="nucleotide sequence ID" value="XM_029362861.1"/>
</dbReference>
<dbReference type="GeneID" id="40309340"/>
<comment type="similarity">
    <text evidence="1">Belongs to the FAM136 family.</text>
</comment>
<evidence type="ECO:0000313" key="2">
    <source>
        <dbReference type="EMBL" id="PFH36218.1"/>
    </source>
</evidence>
<dbReference type="VEuPathDB" id="ToxoDB:BESB_044100"/>
<accession>A0A2A9MCK1</accession>
<keyword evidence="3" id="KW-1185">Reference proteome</keyword>
<evidence type="ECO:0000256" key="1">
    <source>
        <dbReference type="ARBA" id="ARBA00009952"/>
    </source>
</evidence>
<dbReference type="AlphaFoldDB" id="A0A2A9MCK1"/>
<reference evidence="2 3" key="1">
    <citation type="submission" date="2017-09" db="EMBL/GenBank/DDBJ databases">
        <title>Genome sequencing of Besnoitia besnoiti strain Bb-Ger1.</title>
        <authorList>
            <person name="Schares G."/>
            <person name="Venepally P."/>
            <person name="Lorenzi H.A."/>
        </authorList>
    </citation>
    <scope>NUCLEOTIDE SEQUENCE [LARGE SCALE GENOMIC DNA]</scope>
    <source>
        <strain evidence="2 3">Bb-Ger1</strain>
    </source>
</reference>
<protein>
    <submittedName>
        <fullName evidence="2">YOU2 family C2C2 zinc finger protein</fullName>
    </submittedName>
</protein>
<proteinExistence type="inferred from homology"/>
<dbReference type="KEGG" id="bbes:BESB_044100"/>
<gene>
    <name evidence="2" type="ORF">BESB_044100</name>
</gene>
<comment type="caution">
    <text evidence="2">The sequence shown here is derived from an EMBL/GenBank/DDBJ whole genome shotgun (WGS) entry which is preliminary data.</text>
</comment>
<dbReference type="GO" id="GO:0005737">
    <property type="term" value="C:cytoplasm"/>
    <property type="evidence" value="ECO:0007669"/>
    <property type="project" value="TreeGrafter"/>
</dbReference>
<evidence type="ECO:0000313" key="3">
    <source>
        <dbReference type="Proteomes" id="UP000224006"/>
    </source>
</evidence>
<dbReference type="Pfam" id="PF05811">
    <property type="entry name" value="DUF842"/>
    <property type="match status" value="1"/>
</dbReference>
<sequence length="145" mass="16787">MSSSSNGYPSLEEGARQFQRKFDDMISTFTKKTLPLQKRAFECCVSCFDLHKEDHMKIADCMTSCHQPGEAVMRAVQRETEVLQSKLESCQKTCYTRFAQPDTSVDKSKFEMERERCFTQCFAEVEPYLSEVAQRINRRIDEASP</sequence>
<dbReference type="EMBL" id="NWUJ01000003">
    <property type="protein sequence ID" value="PFH36218.1"/>
    <property type="molecule type" value="Genomic_DNA"/>
</dbReference>
<organism evidence="2 3">
    <name type="scientific">Besnoitia besnoiti</name>
    <name type="common">Apicomplexan protozoan</name>
    <dbReference type="NCBI Taxonomy" id="94643"/>
    <lineage>
        <taxon>Eukaryota</taxon>
        <taxon>Sar</taxon>
        <taxon>Alveolata</taxon>
        <taxon>Apicomplexa</taxon>
        <taxon>Conoidasida</taxon>
        <taxon>Coccidia</taxon>
        <taxon>Eucoccidiorida</taxon>
        <taxon>Eimeriorina</taxon>
        <taxon>Sarcocystidae</taxon>
        <taxon>Besnoitia</taxon>
    </lineage>
</organism>
<name>A0A2A9MCK1_BESBE</name>
<dbReference type="PANTHER" id="PTHR21096:SF0">
    <property type="entry name" value="PROTEIN FAM136A"/>
    <property type="match status" value="1"/>
</dbReference>
<dbReference type="OrthoDB" id="9975421at2759"/>
<dbReference type="PANTHER" id="PTHR21096">
    <property type="entry name" value="PROTEIN FAM136A"/>
    <property type="match status" value="1"/>
</dbReference>
<dbReference type="Proteomes" id="UP000224006">
    <property type="component" value="Chromosome III"/>
</dbReference>
<dbReference type="InterPro" id="IPR008560">
    <property type="entry name" value="DUF842_euk"/>
</dbReference>